<protein>
    <submittedName>
        <fullName evidence="2">Uncharacterized protein</fullName>
    </submittedName>
</protein>
<feature type="transmembrane region" description="Helical" evidence="1">
    <location>
        <begin position="43"/>
        <end position="64"/>
    </location>
</feature>
<accession>A0A078ME81</accession>
<evidence type="ECO:0000313" key="2">
    <source>
        <dbReference type="EMBL" id="CEA04560.1"/>
    </source>
</evidence>
<feature type="transmembrane region" description="Helical" evidence="1">
    <location>
        <begin position="147"/>
        <end position="173"/>
    </location>
</feature>
<dbReference type="EMBL" id="LN483076">
    <property type="protein sequence ID" value="CEA04560.1"/>
    <property type="molecule type" value="Genomic_DNA"/>
</dbReference>
<keyword evidence="1" id="KW-0812">Transmembrane</keyword>
<reference evidence="2" key="1">
    <citation type="submission" date="2014-07" db="EMBL/GenBank/DDBJ databases">
        <authorList>
            <person name="Urmite Genomes Urmite Genomes"/>
        </authorList>
    </citation>
    <scope>NUCLEOTIDE SEQUENCE</scope>
    <source>
        <strain evidence="2">13S34_air</strain>
    </source>
</reference>
<gene>
    <name evidence="2" type="ORF">BN1050_02022</name>
</gene>
<dbReference type="AlphaFoldDB" id="A0A078ME81"/>
<proteinExistence type="predicted"/>
<keyword evidence="1" id="KW-1133">Transmembrane helix</keyword>
<keyword evidence="1" id="KW-0472">Membrane</keyword>
<name>A0A078ME81_9BACL</name>
<organism evidence="2">
    <name type="scientific">Metalysinibacillus saudimassiliensis</name>
    <dbReference type="NCBI Taxonomy" id="1461583"/>
    <lineage>
        <taxon>Bacteria</taxon>
        <taxon>Bacillati</taxon>
        <taxon>Bacillota</taxon>
        <taxon>Bacilli</taxon>
        <taxon>Bacillales</taxon>
        <taxon>Caryophanaceae</taxon>
        <taxon>Metalysinibacillus</taxon>
    </lineage>
</organism>
<dbReference type="HOGENOM" id="CLU_1419933_0_0_9"/>
<feature type="transmembrane region" description="Helical" evidence="1">
    <location>
        <begin position="84"/>
        <end position="103"/>
    </location>
</feature>
<feature type="transmembrane region" description="Helical" evidence="1">
    <location>
        <begin position="14"/>
        <end position="31"/>
    </location>
</feature>
<dbReference type="PATRIC" id="fig|1461583.4.peg.1945"/>
<evidence type="ECO:0000256" key="1">
    <source>
        <dbReference type="SAM" id="Phobius"/>
    </source>
</evidence>
<sequence>MRALLYEEFYHQRFRYLLVILLLWVAVPRLANFSSQPFELDRFIAWVIILALADFGGWSPQFLYYQAMPISKLSIVRTAFIKELIYTLIFTLPFVWIIGTTHIAMYRYELLAIFSIILFARSSLAYYHATFKKVTTLDISAFSLQVIAYSLLLLISMKLSILLLLGSLVKFIYFYHKANQQIYYNEFQYSA</sequence>
<feature type="transmembrane region" description="Helical" evidence="1">
    <location>
        <begin position="110"/>
        <end position="127"/>
    </location>
</feature>